<dbReference type="EMBL" id="JAVDXT010000012">
    <property type="protein sequence ID" value="MDR7380474.1"/>
    <property type="molecule type" value="Genomic_DNA"/>
</dbReference>
<protein>
    <submittedName>
        <fullName evidence="1">Uncharacterized protein</fullName>
    </submittedName>
</protein>
<comment type="caution">
    <text evidence="1">The sequence shown here is derived from an EMBL/GenBank/DDBJ whole genome shotgun (WGS) entry which is preliminary data.</text>
</comment>
<reference evidence="1 2" key="1">
    <citation type="submission" date="2023-07" db="EMBL/GenBank/DDBJ databases">
        <title>Sorghum-associated microbial communities from plants grown in Nebraska, USA.</title>
        <authorList>
            <person name="Schachtman D."/>
        </authorList>
    </citation>
    <scope>NUCLEOTIDE SEQUENCE [LARGE SCALE GENOMIC DNA]</scope>
    <source>
        <strain evidence="1 2">BE313</strain>
    </source>
</reference>
<keyword evidence="2" id="KW-1185">Reference proteome</keyword>
<name>A0ABU2CGK4_9BURK</name>
<sequence length="31" mass="3590">MAILVGTTSWTDKSLVACKRFYRWLTEDLAN</sequence>
<organism evidence="1 2">
    <name type="scientific">Rhodoferax ferrireducens</name>
    <dbReference type="NCBI Taxonomy" id="192843"/>
    <lineage>
        <taxon>Bacteria</taxon>
        <taxon>Pseudomonadati</taxon>
        <taxon>Pseudomonadota</taxon>
        <taxon>Betaproteobacteria</taxon>
        <taxon>Burkholderiales</taxon>
        <taxon>Comamonadaceae</taxon>
        <taxon>Rhodoferax</taxon>
    </lineage>
</organism>
<evidence type="ECO:0000313" key="2">
    <source>
        <dbReference type="Proteomes" id="UP001180487"/>
    </source>
</evidence>
<evidence type="ECO:0000313" key="1">
    <source>
        <dbReference type="EMBL" id="MDR7380474.1"/>
    </source>
</evidence>
<accession>A0ABU2CGK4</accession>
<dbReference type="Proteomes" id="UP001180487">
    <property type="component" value="Unassembled WGS sequence"/>
</dbReference>
<proteinExistence type="predicted"/>
<gene>
    <name evidence="1" type="ORF">J2X19_005183</name>
</gene>